<dbReference type="InterPro" id="IPR004468">
    <property type="entry name" value="CTP_synthase"/>
</dbReference>
<protein>
    <recommendedName>
        <fullName evidence="3">CTP synthase (glutamine hydrolyzing)</fullName>
        <ecNumber evidence="3">6.3.4.2</ecNumber>
    </recommendedName>
    <alternativeName>
        <fullName evidence="13">Cytidine 5'-triphosphate synthase</fullName>
    </alternativeName>
    <alternativeName>
        <fullName evidence="14">Cytidine triphosphate synthetase</fullName>
    </alternativeName>
    <alternativeName>
        <fullName evidence="12">UTP--ammonia ligase</fullName>
    </alternativeName>
</protein>
<feature type="non-terminal residue" evidence="17">
    <location>
        <position position="374"/>
    </location>
</feature>
<evidence type="ECO:0000256" key="4">
    <source>
        <dbReference type="ARBA" id="ARBA00022598"/>
    </source>
</evidence>
<dbReference type="Pfam" id="PF00117">
    <property type="entry name" value="GATase"/>
    <property type="match status" value="1"/>
</dbReference>
<accession>A0A2M8KIA5</accession>
<keyword evidence="8" id="KW-0460">Magnesium</keyword>
<dbReference type="InterPro" id="IPR027417">
    <property type="entry name" value="P-loop_NTPase"/>
</dbReference>
<sequence>MAKYIFVLGGVMSGIGKGVATASIGKIIQARGYSVTAIKIDPYVNVDAGTMNPTEHGEVFVLSEGTETDQDMGNYERFLGTTLPASNYMTTGSIYQRVIEQERNLAYKGKCVQIIPHVTDEVIATIKKAAKKNQTDFVIVEIGGTIGDYENTLFMEAARQLKLQAPKDVLFVMIGYLPCPPKIGEMKTKPIQQAVKALNATGIQPNIIIARSEVPVDKKRKEKIALFCNVSEQDVISAPDIQSIYDVPINFEKDNLSETILKKLGLKPKRKDLRDWEKFAQAVRGAKKTVKIGIVGKYFGTGDFILSDSYISVIEAIKHAAYSQKVRPEIDWLDAEKYEKNPASVRELKKYHGLIVPGGFGARGVEGKIKAIQF</sequence>
<dbReference type="SUPFAM" id="SSF52317">
    <property type="entry name" value="Class I glutamine amidotransferase-like"/>
    <property type="match status" value="1"/>
</dbReference>
<dbReference type="InterPro" id="IPR017926">
    <property type="entry name" value="GATASE"/>
</dbReference>
<feature type="domain" description="CTP synthase N-terminal" evidence="16">
    <location>
        <begin position="3"/>
        <end position="266"/>
    </location>
</feature>
<evidence type="ECO:0000256" key="3">
    <source>
        <dbReference type="ARBA" id="ARBA00012291"/>
    </source>
</evidence>
<dbReference type="Proteomes" id="UP000231086">
    <property type="component" value="Unassembled WGS sequence"/>
</dbReference>
<dbReference type="Pfam" id="PF06418">
    <property type="entry name" value="CTP_synth_N"/>
    <property type="match status" value="1"/>
</dbReference>
<dbReference type="Gene3D" id="3.40.50.880">
    <property type="match status" value="1"/>
</dbReference>
<comment type="similarity">
    <text evidence="2">Belongs to the CTP synthase family.</text>
</comment>
<comment type="catalytic activity">
    <reaction evidence="11">
        <text>UTP + L-glutamine + ATP + H2O = CTP + L-glutamate + ADP + phosphate + 2 H(+)</text>
        <dbReference type="Rhea" id="RHEA:26426"/>
        <dbReference type="ChEBI" id="CHEBI:15377"/>
        <dbReference type="ChEBI" id="CHEBI:15378"/>
        <dbReference type="ChEBI" id="CHEBI:29985"/>
        <dbReference type="ChEBI" id="CHEBI:30616"/>
        <dbReference type="ChEBI" id="CHEBI:37563"/>
        <dbReference type="ChEBI" id="CHEBI:43474"/>
        <dbReference type="ChEBI" id="CHEBI:46398"/>
        <dbReference type="ChEBI" id="CHEBI:58359"/>
        <dbReference type="ChEBI" id="CHEBI:456216"/>
        <dbReference type="EC" id="6.3.4.2"/>
    </reaction>
</comment>
<dbReference type="NCBIfam" id="TIGR00337">
    <property type="entry name" value="PyrG"/>
    <property type="match status" value="1"/>
</dbReference>
<dbReference type="NCBIfam" id="NF003792">
    <property type="entry name" value="PRK05380.1"/>
    <property type="match status" value="1"/>
</dbReference>
<evidence type="ECO:0000256" key="12">
    <source>
        <dbReference type="ARBA" id="ARBA00075170"/>
    </source>
</evidence>
<dbReference type="GO" id="GO:0003883">
    <property type="term" value="F:CTP synthase activity"/>
    <property type="evidence" value="ECO:0007669"/>
    <property type="project" value="UniProtKB-EC"/>
</dbReference>
<keyword evidence="4" id="KW-0436">Ligase</keyword>
<evidence type="ECO:0000256" key="13">
    <source>
        <dbReference type="ARBA" id="ARBA00079941"/>
    </source>
</evidence>
<keyword evidence="9" id="KW-0315">Glutamine amidotransferase</keyword>
<evidence type="ECO:0000256" key="8">
    <source>
        <dbReference type="ARBA" id="ARBA00022842"/>
    </source>
</evidence>
<evidence type="ECO:0000313" key="17">
    <source>
        <dbReference type="EMBL" id="PJE59645.1"/>
    </source>
</evidence>
<dbReference type="InterPro" id="IPR017456">
    <property type="entry name" value="CTP_synthase_N"/>
</dbReference>
<keyword evidence="7" id="KW-0067">ATP-binding</keyword>
<comment type="caution">
    <text evidence="17">The sequence shown here is derived from an EMBL/GenBank/DDBJ whole genome shotgun (WGS) entry which is preliminary data.</text>
</comment>
<organism evidence="17 18">
    <name type="scientific">Candidatus Portnoybacteria bacterium CG10_big_fil_rev_8_21_14_0_10_44_7</name>
    <dbReference type="NCBI Taxonomy" id="1974816"/>
    <lineage>
        <taxon>Bacteria</taxon>
        <taxon>Candidatus Portnoyibacteriota</taxon>
    </lineage>
</organism>
<gene>
    <name evidence="17" type="ORF">COU85_02560</name>
</gene>
<reference evidence="18" key="1">
    <citation type="submission" date="2017-09" db="EMBL/GenBank/DDBJ databases">
        <title>Depth-based differentiation of microbial function through sediment-hosted aquifers and enrichment of novel symbionts in the deep terrestrial subsurface.</title>
        <authorList>
            <person name="Probst A.J."/>
            <person name="Ladd B."/>
            <person name="Jarett J.K."/>
            <person name="Geller-Mcgrath D.E."/>
            <person name="Sieber C.M.K."/>
            <person name="Emerson J.B."/>
            <person name="Anantharaman K."/>
            <person name="Thomas B.C."/>
            <person name="Malmstrom R."/>
            <person name="Stieglmeier M."/>
            <person name="Klingl A."/>
            <person name="Woyke T."/>
            <person name="Ryan C.M."/>
            <person name="Banfield J.F."/>
        </authorList>
    </citation>
    <scope>NUCLEOTIDE SEQUENCE [LARGE SCALE GENOMIC DNA]</scope>
</reference>
<evidence type="ECO:0000259" key="16">
    <source>
        <dbReference type="Pfam" id="PF06418"/>
    </source>
</evidence>
<evidence type="ECO:0000256" key="6">
    <source>
        <dbReference type="ARBA" id="ARBA00022741"/>
    </source>
</evidence>
<dbReference type="GO" id="GO:0019856">
    <property type="term" value="P:pyrimidine nucleobase biosynthetic process"/>
    <property type="evidence" value="ECO:0007669"/>
    <property type="project" value="TreeGrafter"/>
</dbReference>
<comment type="pathway">
    <text evidence="1">Pyrimidine metabolism; CTP biosynthesis via de novo pathway; CTP from UDP: step 2/2.</text>
</comment>
<evidence type="ECO:0000256" key="2">
    <source>
        <dbReference type="ARBA" id="ARBA00007533"/>
    </source>
</evidence>
<evidence type="ECO:0000256" key="7">
    <source>
        <dbReference type="ARBA" id="ARBA00022840"/>
    </source>
</evidence>
<dbReference type="UniPathway" id="UPA00159">
    <property type="reaction ID" value="UER00277"/>
</dbReference>
<dbReference type="CDD" id="cd03113">
    <property type="entry name" value="CTPS_N"/>
    <property type="match status" value="1"/>
</dbReference>
<evidence type="ECO:0000256" key="10">
    <source>
        <dbReference type="ARBA" id="ARBA00022975"/>
    </source>
</evidence>
<dbReference type="SUPFAM" id="SSF52540">
    <property type="entry name" value="P-loop containing nucleoside triphosphate hydrolases"/>
    <property type="match status" value="1"/>
</dbReference>
<evidence type="ECO:0000256" key="9">
    <source>
        <dbReference type="ARBA" id="ARBA00022962"/>
    </source>
</evidence>
<dbReference type="PANTHER" id="PTHR11550:SF0">
    <property type="entry name" value="CTP SYNTHASE-RELATED"/>
    <property type="match status" value="1"/>
</dbReference>
<dbReference type="GO" id="GO:0046872">
    <property type="term" value="F:metal ion binding"/>
    <property type="evidence" value="ECO:0007669"/>
    <property type="project" value="UniProtKB-KW"/>
</dbReference>
<dbReference type="GO" id="GO:0005524">
    <property type="term" value="F:ATP binding"/>
    <property type="evidence" value="ECO:0007669"/>
    <property type="project" value="UniProtKB-KW"/>
</dbReference>
<name>A0A2M8KIA5_9BACT</name>
<evidence type="ECO:0000256" key="1">
    <source>
        <dbReference type="ARBA" id="ARBA00005171"/>
    </source>
</evidence>
<keyword evidence="10" id="KW-0665">Pyrimidine biosynthesis</keyword>
<dbReference type="FunFam" id="3.40.50.300:FF:000009">
    <property type="entry name" value="CTP synthase"/>
    <property type="match status" value="1"/>
</dbReference>
<evidence type="ECO:0000256" key="11">
    <source>
        <dbReference type="ARBA" id="ARBA00047781"/>
    </source>
</evidence>
<feature type="domain" description="Glutamine amidotransferase" evidence="15">
    <location>
        <begin position="306"/>
        <end position="373"/>
    </location>
</feature>
<evidence type="ECO:0000313" key="18">
    <source>
        <dbReference type="Proteomes" id="UP000231086"/>
    </source>
</evidence>
<dbReference type="GO" id="GO:0042802">
    <property type="term" value="F:identical protein binding"/>
    <property type="evidence" value="ECO:0007669"/>
    <property type="project" value="TreeGrafter"/>
</dbReference>
<evidence type="ECO:0000259" key="15">
    <source>
        <dbReference type="Pfam" id="PF00117"/>
    </source>
</evidence>
<dbReference type="InterPro" id="IPR029062">
    <property type="entry name" value="Class_I_gatase-like"/>
</dbReference>
<dbReference type="PANTHER" id="PTHR11550">
    <property type="entry name" value="CTP SYNTHASE"/>
    <property type="match status" value="1"/>
</dbReference>
<evidence type="ECO:0000256" key="14">
    <source>
        <dbReference type="ARBA" id="ARBA00083191"/>
    </source>
</evidence>
<evidence type="ECO:0000256" key="5">
    <source>
        <dbReference type="ARBA" id="ARBA00022723"/>
    </source>
</evidence>
<dbReference type="GO" id="GO:0044210">
    <property type="term" value="P:'de novo' CTP biosynthetic process"/>
    <property type="evidence" value="ECO:0007669"/>
    <property type="project" value="UniProtKB-UniPathway"/>
</dbReference>
<dbReference type="Gene3D" id="3.40.50.300">
    <property type="entry name" value="P-loop containing nucleotide triphosphate hydrolases"/>
    <property type="match status" value="1"/>
</dbReference>
<proteinExistence type="inferred from homology"/>
<dbReference type="EMBL" id="PFEA01000049">
    <property type="protein sequence ID" value="PJE59645.1"/>
    <property type="molecule type" value="Genomic_DNA"/>
</dbReference>
<keyword evidence="5" id="KW-0479">Metal-binding</keyword>
<dbReference type="AlphaFoldDB" id="A0A2M8KIA5"/>
<keyword evidence="6" id="KW-0547">Nucleotide-binding</keyword>
<dbReference type="EC" id="6.3.4.2" evidence="3"/>